<dbReference type="Proteomes" id="UP000031419">
    <property type="component" value="Unassembled WGS sequence"/>
</dbReference>
<evidence type="ECO:0000313" key="3">
    <source>
        <dbReference type="Proteomes" id="UP000031419"/>
    </source>
</evidence>
<accession>A0A073B0I8</accession>
<feature type="region of interest" description="Disordered" evidence="1">
    <location>
        <begin position="45"/>
        <end position="76"/>
    </location>
</feature>
<dbReference type="AlphaFoldDB" id="A0A073B0I8"/>
<protein>
    <submittedName>
        <fullName evidence="2">Uncharacterized protein</fullName>
    </submittedName>
</protein>
<evidence type="ECO:0000313" key="2">
    <source>
        <dbReference type="EMBL" id="KEI44807.1"/>
    </source>
</evidence>
<name>A0A073B0I8_9PSEU</name>
<dbReference type="RefSeq" id="WP_029722667.1">
    <property type="nucleotide sequence ID" value="NZ_JAJUIW010000082.1"/>
</dbReference>
<reference evidence="2 3" key="1">
    <citation type="submission" date="2014-06" db="EMBL/GenBank/DDBJ databases">
        <title>Saccharopolyspora rectivirgula DSM-43113 Genome sequencing.</title>
        <authorList>
            <person name="Barrera C."/>
            <person name="Millon L."/>
            <person name="Rognon B."/>
            <person name="Zaugg C."/>
            <person name="Monod M."/>
        </authorList>
    </citation>
    <scope>NUCLEOTIDE SEQUENCE [LARGE SCALE GENOMIC DNA]</scope>
    <source>
        <strain evidence="2 3">DSM 43113</strain>
    </source>
</reference>
<evidence type="ECO:0000256" key="1">
    <source>
        <dbReference type="SAM" id="MobiDB-lite"/>
    </source>
</evidence>
<keyword evidence="3" id="KW-1185">Reference proteome</keyword>
<sequence length="90" mass="10182">MAKRARNSAGQLVNASDADPDEHYTCYVCQRPVLYRAGKTRQYFQHRPGEGGDACVPPEPGTSPGQNASEPPQEKAWISRVKTWLRRFHR</sequence>
<gene>
    <name evidence="2" type="ORF">GU90_07870</name>
</gene>
<dbReference type="EMBL" id="JNVU01000018">
    <property type="protein sequence ID" value="KEI44807.1"/>
    <property type="molecule type" value="Genomic_DNA"/>
</dbReference>
<organism evidence="2 3">
    <name type="scientific">Saccharopolyspora rectivirgula</name>
    <dbReference type="NCBI Taxonomy" id="28042"/>
    <lineage>
        <taxon>Bacteria</taxon>
        <taxon>Bacillati</taxon>
        <taxon>Actinomycetota</taxon>
        <taxon>Actinomycetes</taxon>
        <taxon>Pseudonocardiales</taxon>
        <taxon>Pseudonocardiaceae</taxon>
        <taxon>Saccharopolyspora</taxon>
    </lineage>
</organism>
<comment type="caution">
    <text evidence="2">The sequence shown here is derived from an EMBL/GenBank/DDBJ whole genome shotgun (WGS) entry which is preliminary data.</text>
</comment>
<proteinExistence type="predicted"/>